<proteinExistence type="predicted"/>
<accession>A0ABT1U9H9</accession>
<dbReference type="InterPro" id="IPR035210">
    <property type="entry name" value="DUF5455"/>
</dbReference>
<feature type="transmembrane region" description="Helical" evidence="6">
    <location>
        <begin position="74"/>
        <end position="97"/>
    </location>
</feature>
<keyword evidence="4 6" id="KW-1133">Transmembrane helix</keyword>
<dbReference type="EMBL" id="JANIBK010000172">
    <property type="protein sequence ID" value="MCQ8130516.1"/>
    <property type="molecule type" value="Genomic_DNA"/>
</dbReference>
<feature type="transmembrane region" description="Helical" evidence="6">
    <location>
        <begin position="35"/>
        <end position="54"/>
    </location>
</feature>
<sequence>MGIFLTALLNGLRWLFVGVFGAALNRILTKYGPAIIALGFIITAIVSVLTLYLNTMFSVVESIHQTIPQTALNVWGWVMPSNAIPCLLALLTARFFAWVTKVGYDLLKVKAKAVSS</sequence>
<evidence type="ECO:0000256" key="2">
    <source>
        <dbReference type="ARBA" id="ARBA00022692"/>
    </source>
</evidence>
<evidence type="ECO:0000256" key="3">
    <source>
        <dbReference type="ARBA" id="ARBA00022870"/>
    </source>
</evidence>
<dbReference type="Proteomes" id="UP001524586">
    <property type="component" value="Unassembled WGS sequence"/>
</dbReference>
<gene>
    <name evidence="7" type="ORF">NP596_18800</name>
</gene>
<evidence type="ECO:0000313" key="8">
    <source>
        <dbReference type="Proteomes" id="UP001524586"/>
    </source>
</evidence>
<organism evidence="7 8">
    <name type="scientific">Methylomonas rivi</name>
    <dbReference type="NCBI Taxonomy" id="2952226"/>
    <lineage>
        <taxon>Bacteria</taxon>
        <taxon>Pseudomonadati</taxon>
        <taxon>Pseudomonadota</taxon>
        <taxon>Gammaproteobacteria</taxon>
        <taxon>Methylococcales</taxon>
        <taxon>Methylococcaceae</taxon>
        <taxon>Methylomonas</taxon>
    </lineage>
</organism>
<dbReference type="RefSeq" id="WP_256616939.1">
    <property type="nucleotide sequence ID" value="NZ_JANIBK010000172.1"/>
</dbReference>
<comment type="caution">
    <text evidence="7">The sequence shown here is derived from an EMBL/GenBank/DDBJ whole genome shotgun (WGS) entry which is preliminary data.</text>
</comment>
<evidence type="ECO:0000313" key="7">
    <source>
        <dbReference type="EMBL" id="MCQ8130516.1"/>
    </source>
</evidence>
<evidence type="ECO:0000256" key="5">
    <source>
        <dbReference type="ARBA" id="ARBA00023136"/>
    </source>
</evidence>
<evidence type="ECO:0000256" key="1">
    <source>
        <dbReference type="ARBA" id="ARBA00004551"/>
    </source>
</evidence>
<keyword evidence="7" id="KW-0946">Virion</keyword>
<keyword evidence="3" id="KW-1043">Host membrane</keyword>
<keyword evidence="8" id="KW-1185">Reference proteome</keyword>
<keyword evidence="2 6" id="KW-0812">Transmembrane</keyword>
<dbReference type="Pfam" id="PF17537">
    <property type="entry name" value="DUF5455"/>
    <property type="match status" value="1"/>
</dbReference>
<keyword evidence="5 6" id="KW-0472">Membrane</keyword>
<name>A0ABT1U9H9_9GAMM</name>
<evidence type="ECO:0000256" key="4">
    <source>
        <dbReference type="ARBA" id="ARBA00022989"/>
    </source>
</evidence>
<protein>
    <submittedName>
        <fullName evidence="7">Minor coat protein</fullName>
    </submittedName>
</protein>
<reference evidence="7 8" key="1">
    <citation type="submission" date="2022-07" db="EMBL/GenBank/DDBJ databases">
        <title>Methylomonas rivi sp. nov., Methylomonas rosea sp. nov., Methylomonas aureus sp. nov. and Methylomonas subterranea sp. nov., four novel methanotrophs isolated from a freshwater creek and the deep terrestrial subsurface.</title>
        <authorList>
            <person name="Abin C."/>
            <person name="Sankaranarayanan K."/>
            <person name="Garner C."/>
            <person name="Sindelar R."/>
            <person name="Kotary K."/>
            <person name="Garner R."/>
            <person name="Barclay S."/>
            <person name="Lawson P."/>
            <person name="Krumholz L."/>
        </authorList>
    </citation>
    <scope>NUCLEOTIDE SEQUENCE [LARGE SCALE GENOMIC DNA]</scope>
    <source>
        <strain evidence="7 8">WSC-6</strain>
    </source>
</reference>
<comment type="subcellular location">
    <subcellularLocation>
        <location evidence="1">Host membrane</location>
    </subcellularLocation>
</comment>
<keyword evidence="7" id="KW-0167">Capsid protein</keyword>
<feature type="transmembrane region" description="Helical" evidence="6">
    <location>
        <begin position="12"/>
        <end position="28"/>
    </location>
</feature>
<evidence type="ECO:0000256" key="6">
    <source>
        <dbReference type="SAM" id="Phobius"/>
    </source>
</evidence>